<dbReference type="EMBL" id="FRAC01000017">
    <property type="protein sequence ID" value="SHK77868.1"/>
    <property type="molecule type" value="Genomic_DNA"/>
</dbReference>
<protein>
    <recommendedName>
        <fullName evidence="3">CopG family transcriptional regulator</fullName>
    </recommendedName>
</protein>
<dbReference type="OrthoDB" id="1914755at2"/>
<dbReference type="InterPro" id="IPR010985">
    <property type="entry name" value="Ribbon_hlx_hlx"/>
</dbReference>
<evidence type="ECO:0008006" key="3">
    <source>
        <dbReference type="Google" id="ProtNLM"/>
    </source>
</evidence>
<dbReference type="AlphaFoldDB" id="A0A1M6V8U4"/>
<dbReference type="GO" id="GO:0006355">
    <property type="term" value="P:regulation of DNA-templated transcription"/>
    <property type="evidence" value="ECO:0007669"/>
    <property type="project" value="InterPro"/>
</dbReference>
<proteinExistence type="predicted"/>
<dbReference type="STRING" id="1121322.SAMN02745136_03325"/>
<dbReference type="InterPro" id="IPR038296">
    <property type="entry name" value="ParD_sf"/>
</dbReference>
<organism evidence="1 2">
    <name type="scientific">Anaerocolumna jejuensis DSM 15929</name>
    <dbReference type="NCBI Taxonomy" id="1121322"/>
    <lineage>
        <taxon>Bacteria</taxon>
        <taxon>Bacillati</taxon>
        <taxon>Bacillota</taxon>
        <taxon>Clostridia</taxon>
        <taxon>Lachnospirales</taxon>
        <taxon>Lachnospiraceae</taxon>
        <taxon>Anaerocolumna</taxon>
    </lineage>
</organism>
<dbReference type="Gene3D" id="6.10.180.10">
    <property type="entry name" value="Antitoxin ParD"/>
    <property type="match status" value="1"/>
</dbReference>
<gene>
    <name evidence="1" type="ORF">SAMN02745136_03325</name>
</gene>
<dbReference type="SUPFAM" id="SSF47598">
    <property type="entry name" value="Ribbon-helix-helix"/>
    <property type="match status" value="1"/>
</dbReference>
<keyword evidence="2" id="KW-1185">Reference proteome</keyword>
<accession>A0A1M6V8U4</accession>
<dbReference type="Proteomes" id="UP000184386">
    <property type="component" value="Unassembled WGS sequence"/>
</dbReference>
<sequence length="62" mass="6928">MAHAGGRPQSDNPKQSVLGVRVTAEEHEKIKKYAAQHQQTISQVVLEGVELLFNNEKTQKET</sequence>
<evidence type="ECO:0000313" key="1">
    <source>
        <dbReference type="EMBL" id="SHK77868.1"/>
    </source>
</evidence>
<reference evidence="1 2" key="1">
    <citation type="submission" date="2016-11" db="EMBL/GenBank/DDBJ databases">
        <authorList>
            <person name="Jaros S."/>
            <person name="Januszkiewicz K."/>
            <person name="Wedrychowicz H."/>
        </authorList>
    </citation>
    <scope>NUCLEOTIDE SEQUENCE [LARGE SCALE GENOMIC DNA]</scope>
    <source>
        <strain evidence="1 2">DSM 15929</strain>
    </source>
</reference>
<name>A0A1M6V8U4_9FIRM</name>
<evidence type="ECO:0000313" key="2">
    <source>
        <dbReference type="Proteomes" id="UP000184386"/>
    </source>
</evidence>
<dbReference type="RefSeq" id="WP_073277959.1">
    <property type="nucleotide sequence ID" value="NZ_FRAC01000017.1"/>
</dbReference>